<dbReference type="EMBL" id="LSRX01000130">
    <property type="protein sequence ID" value="OLQ07852.1"/>
    <property type="molecule type" value="Genomic_DNA"/>
</dbReference>
<dbReference type="AlphaFoldDB" id="A0A1Q9EK98"/>
<dbReference type="EMBL" id="LSRX01000004">
    <property type="protein sequence ID" value="OLQ15306.1"/>
    <property type="molecule type" value="Genomic_DNA"/>
</dbReference>
<comment type="caution">
    <text evidence="1">The sequence shown here is derived from an EMBL/GenBank/DDBJ whole genome shotgun (WGS) entry which is preliminary data.</text>
</comment>
<organism evidence="1 3">
    <name type="scientific">Symbiodinium microadriaticum</name>
    <name type="common">Dinoflagellate</name>
    <name type="synonym">Zooxanthella microadriatica</name>
    <dbReference type="NCBI Taxonomy" id="2951"/>
    <lineage>
        <taxon>Eukaryota</taxon>
        <taxon>Sar</taxon>
        <taxon>Alveolata</taxon>
        <taxon>Dinophyceae</taxon>
        <taxon>Suessiales</taxon>
        <taxon>Symbiodiniaceae</taxon>
        <taxon>Symbiodinium</taxon>
    </lineage>
</organism>
<accession>A0A1Q9EK98</accession>
<evidence type="ECO:0000313" key="3">
    <source>
        <dbReference type="Proteomes" id="UP000186817"/>
    </source>
</evidence>
<dbReference type="OrthoDB" id="409498at2759"/>
<protein>
    <submittedName>
        <fullName evidence="1">Uncharacterized protein</fullName>
    </submittedName>
</protein>
<evidence type="ECO:0000313" key="1">
    <source>
        <dbReference type="EMBL" id="OLQ07852.1"/>
    </source>
</evidence>
<keyword evidence="3" id="KW-1185">Reference proteome</keyword>
<sequence>MADLEVFGTHLKTCYCGGRLAAAHTVEAVAYTLQGVQKVQVQTMRCTSYACRKSFGPNFVWEDSAKYNTVNSDTMGRILFINNKCGFATDYLHYHSLLEFRAFVATRAVKDVYQEVFGLSHSDKSSQFRVNHATGVMYWIAVHELEALGKGKERDIIIGNEISEATLRAYEHHLQRTCFLHPRPSTVHEIVADGHAKVHVKCDNVLRHSGKPKADKRIKPYGHGWFMLVHPKNLRILWARAMEAPEGNDILETALRETLPKYPKADGVVVDRACSFLPCACRIKAFNQVKYWSVDLFHAHGHTKVSHTGVAKKPATKKAFLKR</sequence>
<name>A0A1Q9EK98_SYMMI</name>
<reference evidence="1 3" key="1">
    <citation type="submission" date="2016-02" db="EMBL/GenBank/DDBJ databases">
        <title>Genome analysis of coral dinoflagellate symbionts highlights evolutionary adaptations to a symbiotic lifestyle.</title>
        <authorList>
            <person name="Aranda M."/>
            <person name="Li Y."/>
            <person name="Liew Y.J."/>
            <person name="Baumgarten S."/>
            <person name="Simakov O."/>
            <person name="Wilson M."/>
            <person name="Piel J."/>
            <person name="Ashoor H."/>
            <person name="Bougouffa S."/>
            <person name="Bajic V.B."/>
            <person name="Ryu T."/>
            <person name="Ravasi T."/>
            <person name="Bayer T."/>
            <person name="Micklem G."/>
            <person name="Kim H."/>
            <person name="Bhak J."/>
            <person name="Lajeunesse T.C."/>
            <person name="Voolstra C.R."/>
        </authorList>
    </citation>
    <scope>NUCLEOTIDE SEQUENCE [LARGE SCALE GENOMIC DNA]</scope>
    <source>
        <strain evidence="1 3">CCMP2467</strain>
    </source>
</reference>
<proteinExistence type="predicted"/>
<evidence type="ECO:0000313" key="2">
    <source>
        <dbReference type="EMBL" id="OLQ15306.1"/>
    </source>
</evidence>
<gene>
    <name evidence="2" type="ORF">AK812_SmicGene457</name>
    <name evidence="1" type="ORF">AK812_SmicGene8669</name>
</gene>
<dbReference type="Proteomes" id="UP000186817">
    <property type="component" value="Unassembled WGS sequence"/>
</dbReference>